<dbReference type="PANTHER" id="PTHR45453">
    <property type="entry name" value="PHOSPHATE REGULON SENSOR PROTEIN PHOR"/>
    <property type="match status" value="1"/>
</dbReference>
<keyword evidence="15" id="KW-1185">Reference proteome</keyword>
<evidence type="ECO:0000256" key="4">
    <source>
        <dbReference type="ARBA" id="ARBA00022475"/>
    </source>
</evidence>
<dbReference type="RefSeq" id="WP_111514330.1">
    <property type="nucleotide sequence ID" value="NZ_QFYR01000001.1"/>
</dbReference>
<reference evidence="15" key="1">
    <citation type="submission" date="2018-05" db="EMBL/GenBank/DDBJ databases">
        <authorList>
            <person name="Li X."/>
        </authorList>
    </citation>
    <scope>NUCLEOTIDE SEQUENCE [LARGE SCALE GENOMIC DNA]</scope>
    <source>
        <strain evidence="15">YIM 73061</strain>
    </source>
</reference>
<dbReference type="Pfam" id="PF13188">
    <property type="entry name" value="PAS_8"/>
    <property type="match status" value="1"/>
</dbReference>
<dbReference type="PANTHER" id="PTHR45453:SF1">
    <property type="entry name" value="PHOSPHATE REGULON SENSOR PROTEIN PHOR"/>
    <property type="match status" value="1"/>
</dbReference>
<evidence type="ECO:0000256" key="6">
    <source>
        <dbReference type="ARBA" id="ARBA00022679"/>
    </source>
</evidence>
<keyword evidence="4" id="KW-1003">Cell membrane</keyword>
<dbReference type="GO" id="GO:0004721">
    <property type="term" value="F:phosphoprotein phosphatase activity"/>
    <property type="evidence" value="ECO:0007669"/>
    <property type="project" value="TreeGrafter"/>
</dbReference>
<evidence type="ECO:0000256" key="3">
    <source>
        <dbReference type="ARBA" id="ARBA00012438"/>
    </source>
</evidence>
<keyword evidence="12" id="KW-1133">Transmembrane helix</keyword>
<dbReference type="FunFam" id="1.10.287.130:FF:000008">
    <property type="entry name" value="Two-component sensor histidine kinase"/>
    <property type="match status" value="1"/>
</dbReference>
<keyword evidence="6" id="KW-0808">Transferase</keyword>
<keyword evidence="8" id="KW-0418">Kinase</keyword>
<dbReference type="CDD" id="cd00082">
    <property type="entry name" value="HisKA"/>
    <property type="match status" value="1"/>
</dbReference>
<proteinExistence type="predicted"/>
<dbReference type="InterPro" id="IPR000014">
    <property type="entry name" value="PAS"/>
</dbReference>
<evidence type="ECO:0000256" key="5">
    <source>
        <dbReference type="ARBA" id="ARBA00022553"/>
    </source>
</evidence>
<dbReference type="AlphaFoldDB" id="A0A328ASD5"/>
<dbReference type="EC" id="2.7.13.3" evidence="3"/>
<evidence type="ECO:0000313" key="15">
    <source>
        <dbReference type="Proteomes" id="UP000249725"/>
    </source>
</evidence>
<evidence type="ECO:0000256" key="10">
    <source>
        <dbReference type="ARBA" id="ARBA00023012"/>
    </source>
</evidence>
<evidence type="ECO:0000256" key="2">
    <source>
        <dbReference type="ARBA" id="ARBA00004236"/>
    </source>
</evidence>
<evidence type="ECO:0000313" key="14">
    <source>
        <dbReference type="EMBL" id="RAK57880.1"/>
    </source>
</evidence>
<name>A0A328ASD5_9CAUL</name>
<comment type="caution">
    <text evidence="14">The sequence shown here is derived from an EMBL/GenBank/DDBJ whole genome shotgun (WGS) entry which is preliminary data.</text>
</comment>
<keyword evidence="10" id="KW-0902">Two-component regulatory system</keyword>
<dbReference type="InterPro" id="IPR004358">
    <property type="entry name" value="Sig_transdc_His_kin-like_C"/>
</dbReference>
<dbReference type="Pfam" id="PF00512">
    <property type="entry name" value="HisKA"/>
    <property type="match status" value="1"/>
</dbReference>
<protein>
    <recommendedName>
        <fullName evidence="3">histidine kinase</fullName>
        <ecNumber evidence="3">2.7.13.3</ecNumber>
    </recommendedName>
</protein>
<evidence type="ECO:0000256" key="7">
    <source>
        <dbReference type="ARBA" id="ARBA00022741"/>
    </source>
</evidence>
<dbReference type="SMART" id="SM00387">
    <property type="entry name" value="HATPase_c"/>
    <property type="match status" value="1"/>
</dbReference>
<dbReference type="GO" id="GO:0000155">
    <property type="term" value="F:phosphorelay sensor kinase activity"/>
    <property type="evidence" value="ECO:0007669"/>
    <property type="project" value="InterPro"/>
</dbReference>
<dbReference type="GO" id="GO:0005524">
    <property type="term" value="F:ATP binding"/>
    <property type="evidence" value="ECO:0007669"/>
    <property type="project" value="UniProtKB-KW"/>
</dbReference>
<accession>A0A328ASD5</accession>
<comment type="subcellular location">
    <subcellularLocation>
        <location evidence="2">Cell membrane</location>
    </subcellularLocation>
</comment>
<dbReference type="PROSITE" id="PS50109">
    <property type="entry name" value="HIS_KIN"/>
    <property type="match status" value="1"/>
</dbReference>
<dbReference type="GO" id="GO:0005886">
    <property type="term" value="C:plasma membrane"/>
    <property type="evidence" value="ECO:0007669"/>
    <property type="project" value="UniProtKB-SubCell"/>
</dbReference>
<dbReference type="EMBL" id="QFYR01000001">
    <property type="protein sequence ID" value="RAK57880.1"/>
    <property type="molecule type" value="Genomic_DNA"/>
</dbReference>
<keyword evidence="5" id="KW-0597">Phosphoprotein</keyword>
<keyword evidence="7" id="KW-0547">Nucleotide-binding</keyword>
<evidence type="ECO:0000259" key="13">
    <source>
        <dbReference type="PROSITE" id="PS50109"/>
    </source>
</evidence>
<feature type="transmembrane region" description="Helical" evidence="12">
    <location>
        <begin position="20"/>
        <end position="39"/>
    </location>
</feature>
<keyword evidence="11 12" id="KW-0472">Membrane</keyword>
<evidence type="ECO:0000256" key="12">
    <source>
        <dbReference type="SAM" id="Phobius"/>
    </source>
</evidence>
<comment type="catalytic activity">
    <reaction evidence="1">
        <text>ATP + protein L-histidine = ADP + protein N-phospho-L-histidine.</text>
        <dbReference type="EC" id="2.7.13.3"/>
    </reaction>
</comment>
<dbReference type="PRINTS" id="PR00344">
    <property type="entry name" value="BCTRLSENSOR"/>
</dbReference>
<gene>
    <name evidence="14" type="ORF">DJ018_08215</name>
</gene>
<dbReference type="InterPro" id="IPR003661">
    <property type="entry name" value="HisK_dim/P_dom"/>
</dbReference>
<dbReference type="SMART" id="SM00388">
    <property type="entry name" value="HisKA"/>
    <property type="match status" value="1"/>
</dbReference>
<evidence type="ECO:0000256" key="1">
    <source>
        <dbReference type="ARBA" id="ARBA00000085"/>
    </source>
</evidence>
<dbReference type="GO" id="GO:0016036">
    <property type="term" value="P:cellular response to phosphate starvation"/>
    <property type="evidence" value="ECO:0007669"/>
    <property type="project" value="TreeGrafter"/>
</dbReference>
<feature type="transmembrane region" description="Helical" evidence="12">
    <location>
        <begin position="44"/>
        <end position="64"/>
    </location>
</feature>
<dbReference type="Gene3D" id="1.10.287.130">
    <property type="match status" value="1"/>
</dbReference>
<keyword evidence="12" id="KW-0812">Transmembrane</keyword>
<dbReference type="Gene3D" id="3.30.450.20">
    <property type="entry name" value="PAS domain"/>
    <property type="match status" value="1"/>
</dbReference>
<dbReference type="InterPro" id="IPR050351">
    <property type="entry name" value="BphY/WalK/GraS-like"/>
</dbReference>
<dbReference type="Pfam" id="PF02518">
    <property type="entry name" value="HATPase_c"/>
    <property type="match status" value="1"/>
</dbReference>
<dbReference type="CDD" id="cd00075">
    <property type="entry name" value="HATPase"/>
    <property type="match status" value="1"/>
</dbReference>
<dbReference type="InterPro" id="IPR036890">
    <property type="entry name" value="HATPase_C_sf"/>
</dbReference>
<keyword evidence="9" id="KW-0067">ATP-binding</keyword>
<dbReference type="Gene3D" id="3.30.565.10">
    <property type="entry name" value="Histidine kinase-like ATPase, C-terminal domain"/>
    <property type="match status" value="1"/>
</dbReference>
<dbReference type="SUPFAM" id="SSF55874">
    <property type="entry name" value="ATPase domain of HSP90 chaperone/DNA topoisomerase II/histidine kinase"/>
    <property type="match status" value="1"/>
</dbReference>
<evidence type="ECO:0000256" key="9">
    <source>
        <dbReference type="ARBA" id="ARBA00022840"/>
    </source>
</evidence>
<dbReference type="InterPro" id="IPR005467">
    <property type="entry name" value="His_kinase_dom"/>
</dbReference>
<sequence length="474" mass="50844">MPSLPPQPAGAPQGPQPAFWPILLAGAAGLFVLAALLLLGRLDLLSAAIGGLVIVATAATLVFVSDRSAEARYAAVIRAAEERAGEPPPYAALINALPDPIVVISATEPDDLTSRRYIFANSAARQLLRIDRPQGLLVGVMRDPEILEAVDEALFDAKDAETVYEPGGSQERTLRAYARPLGLALDGRRLALLVFRDETESRRVERTRSDFLANASHELRTPLASLTGFIETLRGHAKDDPAARERFLAIMQAQAGRMARLINDLMSLSRIELNEHIAPDEPVDLVACVSDVVDALSPIARERSVALQVVQPERWPAVIPGDRDQIIQVAQNLLDNALKYSSEGDIVRIEVASGLSGEGAAAGAARGVARVPLLTPDQAGETYAALRVTDQGPGIARENLPRLTERFYRVEGQKSGERLGTGLGLAIVKHIINRHRGGLVVESAPTQGTTFTAYFPLLTAAAAERPRPRVAKVS</sequence>
<organism evidence="14 15">
    <name type="scientific">Phenylobacterium deserti</name>
    <dbReference type="NCBI Taxonomy" id="1914756"/>
    <lineage>
        <taxon>Bacteria</taxon>
        <taxon>Pseudomonadati</taxon>
        <taxon>Pseudomonadota</taxon>
        <taxon>Alphaproteobacteria</taxon>
        <taxon>Caulobacterales</taxon>
        <taxon>Caulobacteraceae</taxon>
        <taxon>Phenylobacterium</taxon>
    </lineage>
</organism>
<evidence type="ECO:0000256" key="8">
    <source>
        <dbReference type="ARBA" id="ARBA00022777"/>
    </source>
</evidence>
<dbReference type="InterPro" id="IPR003594">
    <property type="entry name" value="HATPase_dom"/>
</dbReference>
<evidence type="ECO:0000256" key="11">
    <source>
        <dbReference type="ARBA" id="ARBA00023136"/>
    </source>
</evidence>
<dbReference type="Proteomes" id="UP000249725">
    <property type="component" value="Unassembled WGS sequence"/>
</dbReference>
<dbReference type="InterPro" id="IPR036097">
    <property type="entry name" value="HisK_dim/P_sf"/>
</dbReference>
<dbReference type="OrthoDB" id="9813151at2"/>
<dbReference type="SUPFAM" id="SSF47384">
    <property type="entry name" value="Homodimeric domain of signal transducing histidine kinase"/>
    <property type="match status" value="1"/>
</dbReference>
<feature type="domain" description="Histidine kinase" evidence="13">
    <location>
        <begin position="214"/>
        <end position="459"/>
    </location>
</feature>